<keyword evidence="3" id="KW-1185">Reference proteome</keyword>
<reference evidence="2 3" key="1">
    <citation type="submission" date="2024-09" db="EMBL/GenBank/DDBJ databases">
        <authorList>
            <person name="Sun Q."/>
            <person name="Mori K."/>
        </authorList>
    </citation>
    <scope>NUCLEOTIDE SEQUENCE [LARGE SCALE GENOMIC DNA]</scope>
    <source>
        <strain evidence="2 3">CECT 8726</strain>
    </source>
</reference>
<keyword evidence="1" id="KW-1133">Transmembrane helix</keyword>
<gene>
    <name evidence="2" type="ORF">ACFFUT_04790</name>
</gene>
<proteinExistence type="predicted"/>
<dbReference type="Gene3D" id="2.160.20.80">
    <property type="entry name" value="E3 ubiquitin-protein ligase SopA"/>
    <property type="match status" value="1"/>
</dbReference>
<dbReference type="Pfam" id="PF13576">
    <property type="entry name" value="Pentapeptide_3"/>
    <property type="match status" value="1"/>
</dbReference>
<feature type="transmembrane region" description="Helical" evidence="1">
    <location>
        <begin position="345"/>
        <end position="363"/>
    </location>
</feature>
<dbReference type="RefSeq" id="WP_213890753.1">
    <property type="nucleotide sequence ID" value="NZ_JAGFNU010000014.1"/>
</dbReference>
<keyword evidence="1" id="KW-0472">Membrane</keyword>
<evidence type="ECO:0000256" key="1">
    <source>
        <dbReference type="SAM" id="Phobius"/>
    </source>
</evidence>
<dbReference type="InterPro" id="IPR001646">
    <property type="entry name" value="5peptide_repeat"/>
</dbReference>
<sequence>MTELTPANENPWYILATICGEFERHVPNSELLAQNRRMWNGWACSGMSDEHRKSIANKIGLPIEELAELEIEERMQLEAAFRDRVPEGIAIPLPKDQVALSKTLFSNTVIFNKYVFAGSASIADCIFEGGADFSSCYFCEFCNLGGTEFKSNAWFEAATFCGPPSFNSAIFLGANFTSAEFGKMTDFGKAIFSHGADFSNSVFKKTARFNRTKFAGAAPKFFETVLHQDTRLSTETEYWPPVSEGDPQDSIEAYTRLRQVMNELQKPEEEHFFYRQEMRWRVKGASGWKWLLLVLFQELSEFGYSIARPIYCLTTLLIVPFLIYLVKFNWDEIVYETYHTKFESIALSFASIFKIFGFQGLYFDSKYMNGLHPALQFLSGIQTILGFVFLFFLALGLRNRFRLR</sequence>
<keyword evidence="1" id="KW-0812">Transmembrane</keyword>
<dbReference type="Proteomes" id="UP001589683">
    <property type="component" value="Unassembled WGS sequence"/>
</dbReference>
<name>A0ABV5JCC8_9RHOB</name>
<organism evidence="2 3">
    <name type="scientific">Pseudohalocynthiibacter aestuariivivens</name>
    <dbReference type="NCBI Taxonomy" id="1591409"/>
    <lineage>
        <taxon>Bacteria</taxon>
        <taxon>Pseudomonadati</taxon>
        <taxon>Pseudomonadota</taxon>
        <taxon>Alphaproteobacteria</taxon>
        <taxon>Rhodobacterales</taxon>
        <taxon>Paracoccaceae</taxon>
        <taxon>Pseudohalocynthiibacter</taxon>
    </lineage>
</organism>
<accession>A0ABV5JCC8</accession>
<protein>
    <submittedName>
        <fullName evidence="2">Pentapeptide repeat-containing protein</fullName>
    </submittedName>
</protein>
<evidence type="ECO:0000313" key="3">
    <source>
        <dbReference type="Proteomes" id="UP001589683"/>
    </source>
</evidence>
<evidence type="ECO:0000313" key="2">
    <source>
        <dbReference type="EMBL" id="MFB9231103.1"/>
    </source>
</evidence>
<feature type="transmembrane region" description="Helical" evidence="1">
    <location>
        <begin position="375"/>
        <end position="397"/>
    </location>
</feature>
<dbReference type="EMBL" id="JBHMEA010000015">
    <property type="protein sequence ID" value="MFB9231103.1"/>
    <property type="molecule type" value="Genomic_DNA"/>
</dbReference>
<feature type="transmembrane region" description="Helical" evidence="1">
    <location>
        <begin position="306"/>
        <end position="325"/>
    </location>
</feature>
<comment type="caution">
    <text evidence="2">The sequence shown here is derived from an EMBL/GenBank/DDBJ whole genome shotgun (WGS) entry which is preliminary data.</text>
</comment>